<keyword evidence="4" id="KW-1185">Reference proteome</keyword>
<gene>
    <name evidence="3" type="ORF">EZ428_18570</name>
</gene>
<protein>
    <submittedName>
        <fullName evidence="3">LytTR family transcriptional regulator</fullName>
    </submittedName>
</protein>
<proteinExistence type="predicted"/>
<dbReference type="RefSeq" id="WP_131554696.1">
    <property type="nucleotide sequence ID" value="NZ_SJSK01000005.1"/>
</dbReference>
<organism evidence="3 4">
    <name type="scientific">Pedobacter frigiditerrae</name>
    <dbReference type="NCBI Taxonomy" id="2530452"/>
    <lineage>
        <taxon>Bacteria</taxon>
        <taxon>Pseudomonadati</taxon>
        <taxon>Bacteroidota</taxon>
        <taxon>Sphingobacteriia</taxon>
        <taxon>Sphingobacteriales</taxon>
        <taxon>Sphingobacteriaceae</taxon>
        <taxon>Pedobacter</taxon>
    </lineage>
</organism>
<dbReference type="Pfam" id="PF04397">
    <property type="entry name" value="LytTR"/>
    <property type="match status" value="1"/>
</dbReference>
<feature type="transmembrane region" description="Helical" evidence="1">
    <location>
        <begin position="54"/>
        <end position="76"/>
    </location>
</feature>
<dbReference type="Gene3D" id="2.40.50.1020">
    <property type="entry name" value="LytTr DNA-binding domain"/>
    <property type="match status" value="1"/>
</dbReference>
<dbReference type="GO" id="GO:0003677">
    <property type="term" value="F:DNA binding"/>
    <property type="evidence" value="ECO:0007669"/>
    <property type="project" value="InterPro"/>
</dbReference>
<dbReference type="Proteomes" id="UP000292884">
    <property type="component" value="Unassembled WGS sequence"/>
</dbReference>
<keyword evidence="1" id="KW-0812">Transmembrane</keyword>
<evidence type="ECO:0000256" key="1">
    <source>
        <dbReference type="SAM" id="Phobius"/>
    </source>
</evidence>
<name>A0A4R0MQU2_9SPHI</name>
<dbReference type="AlphaFoldDB" id="A0A4R0MQU2"/>
<dbReference type="InterPro" id="IPR007492">
    <property type="entry name" value="LytTR_DNA-bd_dom"/>
</dbReference>
<comment type="caution">
    <text evidence="3">The sequence shown here is derived from an EMBL/GenBank/DDBJ whole genome shotgun (WGS) entry which is preliminary data.</text>
</comment>
<keyword evidence="1" id="KW-1133">Transmembrane helix</keyword>
<evidence type="ECO:0000313" key="3">
    <source>
        <dbReference type="EMBL" id="TCC88642.1"/>
    </source>
</evidence>
<dbReference type="OrthoDB" id="746113at2"/>
<reference evidence="3 4" key="1">
    <citation type="submission" date="2019-02" db="EMBL/GenBank/DDBJ databases">
        <title>Pedobacter sp. RP-1-13 sp. nov., isolated from Arctic soil.</title>
        <authorList>
            <person name="Dahal R.H."/>
        </authorList>
    </citation>
    <scope>NUCLEOTIDE SEQUENCE [LARGE SCALE GENOMIC DNA]</scope>
    <source>
        <strain evidence="3 4">RP-1-13</strain>
    </source>
</reference>
<feature type="transmembrane region" description="Helical" evidence="1">
    <location>
        <begin position="97"/>
        <end position="118"/>
    </location>
</feature>
<feature type="domain" description="HTH LytTR-type" evidence="2">
    <location>
        <begin position="193"/>
        <end position="295"/>
    </location>
</feature>
<sequence length="300" mass="35383">MVEGYNDDDNVLIEAPIKYLHWRYRLLLSVVVSHLIITEGQPKSVWQILQQLNYWVAFVFSVSVAVLVMWLVHFVTRRLDRWLPWMTRLPHRIAMQFVLGICLILFLIYISVRCYFWGFGKDFYASGYMEVEFPIAKWMVLCMNILYIAWFYAESFIRSSIQNRRLSSELSGFYQMMERKEGYLRDLDAKLGNKLITISPSEVICFEREENVGYVWMMDGRKFIIDYKMQELAGILDPGMFYQISRSVMLSIAAVKGYEKVRNGQGLLILREGLAIEVSLLVSRDRFHGFKKVFDKYRLG</sequence>
<evidence type="ECO:0000259" key="2">
    <source>
        <dbReference type="SMART" id="SM00850"/>
    </source>
</evidence>
<evidence type="ECO:0000313" key="4">
    <source>
        <dbReference type="Proteomes" id="UP000292884"/>
    </source>
</evidence>
<accession>A0A4R0MQU2</accession>
<feature type="transmembrane region" description="Helical" evidence="1">
    <location>
        <begin position="138"/>
        <end position="157"/>
    </location>
</feature>
<dbReference type="EMBL" id="SJSK01000005">
    <property type="protein sequence ID" value="TCC88642.1"/>
    <property type="molecule type" value="Genomic_DNA"/>
</dbReference>
<dbReference type="SMART" id="SM00850">
    <property type="entry name" value="LytTR"/>
    <property type="match status" value="1"/>
</dbReference>
<keyword evidence="1" id="KW-0472">Membrane</keyword>